<gene>
    <name evidence="1 2" type="primary">rsmJ</name>
    <name evidence="2" type="ORF">D791_01383</name>
</gene>
<evidence type="ECO:0000256" key="1">
    <source>
        <dbReference type="HAMAP-Rule" id="MF_01523"/>
    </source>
</evidence>
<dbReference type="STRING" id="1229521.D791_01383"/>
<dbReference type="PATRIC" id="fig|1229521.3.peg.1398"/>
<name>W9VM65_9GAMM</name>
<accession>W9VM65</accession>
<dbReference type="PANTHER" id="PTHR36112:SF1">
    <property type="entry name" value="RIBOSOMAL RNA SMALL SUBUNIT METHYLTRANSFERASE J"/>
    <property type="match status" value="1"/>
</dbReference>
<comment type="caution">
    <text evidence="1">Lacks conserved residue(s) required for the propagation of feature annotation.</text>
</comment>
<dbReference type="AlphaFoldDB" id="W9VM65"/>
<dbReference type="HAMAP" id="MF_01523">
    <property type="entry name" value="16SrRNA_methyltr_J"/>
    <property type="match status" value="1"/>
</dbReference>
<comment type="function">
    <text evidence="1">Specifically methylates the guanosine in position 1516 of 16S rRNA.</text>
</comment>
<feature type="binding site" evidence="1">
    <location>
        <position position="183"/>
    </location>
    <ligand>
        <name>S-adenosyl-L-methionine</name>
        <dbReference type="ChEBI" id="CHEBI:59789"/>
    </ligand>
</feature>
<keyword evidence="1" id="KW-0949">S-adenosyl-L-methionine</keyword>
<protein>
    <recommendedName>
        <fullName evidence="1">Ribosomal RNA small subunit methyltransferase J</fullName>
        <ecNumber evidence="1">2.1.1.242</ecNumber>
    </recommendedName>
    <alternativeName>
        <fullName evidence="1">16S rRNA m2G1516 methyltransferase</fullName>
    </alternativeName>
    <alternativeName>
        <fullName evidence="1">rRNA (guanine-N(2)-)-methyltransferase</fullName>
    </alternativeName>
</protein>
<dbReference type="InterPro" id="IPR007536">
    <property type="entry name" value="16SrRNA_methylTrfase_J"/>
</dbReference>
<sequence length="263" mass="28771">MSCALNLACTWFDEVFERPAQALALKLNVPASGHECLDTSDYACLLIVDQTGIQLQVTGKKRPGPVRVDFVSGAVAHRRQFGGGTGQLIAKACGLNKGVRPLVVDATAGLGRDAFVLATLGCSVILLERSALVFELLNDGVEQARRVSEIAEIVERMTCKEVDSIEWLNSLSSEDKPDVVYLDPMFPHTEKSAQVKKEMLLFRSLVGQDNDAAALLEAALKAARYRVVVKRPRKAPCVEGTPPTYQLEGKSCRYDIYALKKFD</sequence>
<dbReference type="OrthoDB" id="3191794at2"/>
<keyword evidence="1" id="KW-0963">Cytoplasm</keyword>
<dbReference type="Pfam" id="PF04445">
    <property type="entry name" value="SAM_MT"/>
    <property type="match status" value="1"/>
</dbReference>
<dbReference type="PANTHER" id="PTHR36112">
    <property type="entry name" value="RIBOSOMAL RNA SMALL SUBUNIT METHYLTRANSFERASE J"/>
    <property type="match status" value="1"/>
</dbReference>
<dbReference type="EC" id="2.1.1.242" evidence="1"/>
<proteinExistence type="inferred from homology"/>
<feature type="binding site" evidence="1">
    <location>
        <begin position="112"/>
        <end position="113"/>
    </location>
    <ligand>
        <name>S-adenosyl-L-methionine</name>
        <dbReference type="ChEBI" id="CHEBI:59789"/>
    </ligand>
</feature>
<reference evidence="2 3" key="2">
    <citation type="journal article" date="2015" name="Syst. Appl. Microbiol.">
        <title>Nitrincola nitratireducens sp. nov. isolated from a haloalkaline crater lake.</title>
        <authorList>
            <person name="Singh A."/>
            <person name="Vaidya B."/>
            <person name="Tanuku N.R."/>
            <person name="Pinnaka A.K."/>
        </authorList>
    </citation>
    <scope>NUCLEOTIDE SEQUENCE [LARGE SCALE GENOMIC DNA]</scope>
    <source>
        <strain evidence="2 3">AK23</strain>
    </source>
</reference>
<dbReference type="EMBL" id="AONB01000005">
    <property type="protein sequence ID" value="EXJ11610.1"/>
    <property type="molecule type" value="Genomic_DNA"/>
</dbReference>
<dbReference type="Proteomes" id="UP000019464">
    <property type="component" value="Unassembled WGS sequence"/>
</dbReference>
<dbReference type="GO" id="GO:0005737">
    <property type="term" value="C:cytoplasm"/>
    <property type="evidence" value="ECO:0007669"/>
    <property type="project" value="UniProtKB-SubCell"/>
</dbReference>
<dbReference type="RefSeq" id="WP_036509331.1">
    <property type="nucleotide sequence ID" value="NZ_AONB01000005.1"/>
</dbReference>
<dbReference type="GO" id="GO:0008990">
    <property type="term" value="F:rRNA (guanine-N2-)-methyltransferase activity"/>
    <property type="evidence" value="ECO:0007669"/>
    <property type="project" value="UniProtKB-UniRule"/>
</dbReference>
<comment type="subcellular location">
    <subcellularLocation>
        <location evidence="1">Cytoplasm</location>
    </subcellularLocation>
</comment>
<comment type="catalytic activity">
    <reaction evidence="1">
        <text>guanosine(1516) in 16S rRNA + S-adenosyl-L-methionine = N(2)-methylguanosine(1516) in 16S rRNA + S-adenosyl-L-homocysteine + H(+)</text>
        <dbReference type="Rhea" id="RHEA:43220"/>
        <dbReference type="Rhea" id="RHEA-COMP:10412"/>
        <dbReference type="Rhea" id="RHEA-COMP:10413"/>
        <dbReference type="ChEBI" id="CHEBI:15378"/>
        <dbReference type="ChEBI" id="CHEBI:57856"/>
        <dbReference type="ChEBI" id="CHEBI:59789"/>
        <dbReference type="ChEBI" id="CHEBI:74269"/>
        <dbReference type="ChEBI" id="CHEBI:74481"/>
        <dbReference type="EC" id="2.1.1.242"/>
    </reaction>
</comment>
<comment type="similarity">
    <text evidence="1">Belongs to the methyltransferase superfamily. RsmJ family.</text>
</comment>
<organism evidence="2 3">
    <name type="scientific">Nitrincola nitratireducens</name>
    <dbReference type="NCBI Taxonomy" id="1229521"/>
    <lineage>
        <taxon>Bacteria</taxon>
        <taxon>Pseudomonadati</taxon>
        <taxon>Pseudomonadota</taxon>
        <taxon>Gammaproteobacteria</taxon>
        <taxon>Oceanospirillales</taxon>
        <taxon>Oceanospirillaceae</taxon>
        <taxon>Nitrincola</taxon>
    </lineage>
</organism>
<evidence type="ECO:0000313" key="3">
    <source>
        <dbReference type="Proteomes" id="UP000019464"/>
    </source>
</evidence>
<feature type="binding site" evidence="1">
    <location>
        <begin position="128"/>
        <end position="129"/>
    </location>
    <ligand>
        <name>S-adenosyl-L-methionine</name>
        <dbReference type="ChEBI" id="CHEBI:59789"/>
    </ligand>
</feature>
<keyword evidence="1" id="KW-0698">rRNA processing</keyword>
<reference evidence="3" key="1">
    <citation type="submission" date="2012-11" db="EMBL/GenBank/DDBJ databases">
        <authorList>
            <person name="Singh A."/>
            <person name="Pinnaka A.K."/>
            <person name="Vaidya B."/>
        </authorList>
    </citation>
    <scope>NUCLEOTIDE SEQUENCE [LARGE SCALE GENOMIC DNA]</scope>
    <source>
        <strain evidence="3">AK23</strain>
    </source>
</reference>
<keyword evidence="1 2" id="KW-0808">Transferase</keyword>
<dbReference type="Gene3D" id="3.40.50.150">
    <property type="entry name" value="Vaccinia Virus protein VP39"/>
    <property type="match status" value="1"/>
</dbReference>
<dbReference type="InterPro" id="IPR029063">
    <property type="entry name" value="SAM-dependent_MTases_sf"/>
</dbReference>
<comment type="caution">
    <text evidence="2">The sequence shown here is derived from an EMBL/GenBank/DDBJ whole genome shotgun (WGS) entry which is preliminary data.</text>
</comment>
<keyword evidence="1 2" id="KW-0489">Methyltransferase</keyword>
<dbReference type="SUPFAM" id="SSF53335">
    <property type="entry name" value="S-adenosyl-L-methionine-dependent methyltransferases"/>
    <property type="match status" value="1"/>
</dbReference>
<keyword evidence="3" id="KW-1185">Reference proteome</keyword>
<evidence type="ECO:0000313" key="2">
    <source>
        <dbReference type="EMBL" id="EXJ11610.1"/>
    </source>
</evidence>